<protein>
    <submittedName>
        <fullName evidence="1">Uncharacterized protein</fullName>
    </submittedName>
</protein>
<proteinExistence type="predicted"/>
<dbReference type="Proteomes" id="UP000076852">
    <property type="component" value="Chromosome 1"/>
</dbReference>
<accession>A0A160FKU3</accession>
<organism evidence="1 2">
    <name type="scientific">Paraburkholderia phytofirmans OLGA172</name>
    <dbReference type="NCBI Taxonomy" id="1417228"/>
    <lineage>
        <taxon>Bacteria</taxon>
        <taxon>Pseudomonadati</taxon>
        <taxon>Pseudomonadota</taxon>
        <taxon>Betaproteobacteria</taxon>
        <taxon>Burkholderiales</taxon>
        <taxon>Burkholderiaceae</taxon>
        <taxon>Paraburkholderia</taxon>
    </lineage>
</organism>
<dbReference type="EMBL" id="CP014578">
    <property type="protein sequence ID" value="ANB73045.1"/>
    <property type="molecule type" value="Genomic_DNA"/>
</dbReference>
<evidence type="ECO:0000313" key="1">
    <source>
        <dbReference type="EMBL" id="ANB73045.1"/>
    </source>
</evidence>
<dbReference type="AlphaFoldDB" id="A0A160FKU3"/>
<sequence length="141" mass="15419">MNFVAGTLARTVSHMRSFCGTMTQLRRPARDTTDACARRSPILSGDARFGREEVIWEVNVAMPGMVAGVFDLNQLGAHLRTGKRWIVLLGEGNHWCGECDGSSSDSNDGLQMLYLLDCRPLRAIPFAAGNDRLIGPSLRPA</sequence>
<keyword evidence="2" id="KW-1185">Reference proteome</keyword>
<evidence type="ECO:0000313" key="2">
    <source>
        <dbReference type="Proteomes" id="UP000076852"/>
    </source>
</evidence>
<name>A0A160FKU3_9BURK</name>
<dbReference type="KEGG" id="buz:AYM40_12225"/>
<gene>
    <name evidence="1" type="ORF">AYM40_12225</name>
</gene>
<reference evidence="1 2" key="1">
    <citation type="journal article" date="2016" name="Gene">
        <title>PacBio SMRT assembly of a complex multi-replicon genome reveals chlorocatechol degradative operon in a region of genome plasticity.</title>
        <authorList>
            <person name="Ricker N."/>
            <person name="Shen S.Y."/>
            <person name="Goordial J."/>
            <person name="Jin S."/>
            <person name="Fulthorpe R.R."/>
        </authorList>
    </citation>
    <scope>NUCLEOTIDE SEQUENCE [LARGE SCALE GENOMIC DNA]</scope>
    <source>
        <strain evidence="1 2">OLGA172</strain>
    </source>
</reference>